<gene>
    <name evidence="1" type="ORF">DSO57_1029862</name>
</gene>
<dbReference type="EMBL" id="QTSX02002330">
    <property type="protein sequence ID" value="KAJ9076050.1"/>
    <property type="molecule type" value="Genomic_DNA"/>
</dbReference>
<sequence length="64" mass="6807">LGLADQVVSHTESWCPLATAVNYIVRIAPIIYIAFQAQPASPVGVQPDSGMDCDTIVLSDFGFP</sequence>
<reference evidence="1" key="1">
    <citation type="submission" date="2022-04" db="EMBL/GenBank/DDBJ databases">
        <title>Genome of the entomopathogenic fungus Entomophthora muscae.</title>
        <authorList>
            <person name="Elya C."/>
            <person name="Lovett B.R."/>
            <person name="Lee E."/>
            <person name="Macias A.M."/>
            <person name="Hajek A.E."/>
            <person name="De Bivort B.L."/>
            <person name="Kasson M.T."/>
            <person name="De Fine Licht H.H."/>
            <person name="Stajich J.E."/>
        </authorList>
    </citation>
    <scope>NUCLEOTIDE SEQUENCE</scope>
    <source>
        <strain evidence="1">Berkeley</strain>
    </source>
</reference>
<dbReference type="Proteomes" id="UP001165960">
    <property type="component" value="Unassembled WGS sequence"/>
</dbReference>
<evidence type="ECO:0000313" key="1">
    <source>
        <dbReference type="EMBL" id="KAJ9076050.1"/>
    </source>
</evidence>
<feature type="non-terminal residue" evidence="1">
    <location>
        <position position="1"/>
    </location>
</feature>
<organism evidence="1 2">
    <name type="scientific">Entomophthora muscae</name>
    <dbReference type="NCBI Taxonomy" id="34485"/>
    <lineage>
        <taxon>Eukaryota</taxon>
        <taxon>Fungi</taxon>
        <taxon>Fungi incertae sedis</taxon>
        <taxon>Zoopagomycota</taxon>
        <taxon>Entomophthoromycotina</taxon>
        <taxon>Entomophthoromycetes</taxon>
        <taxon>Entomophthorales</taxon>
        <taxon>Entomophthoraceae</taxon>
        <taxon>Entomophthora</taxon>
    </lineage>
</organism>
<evidence type="ECO:0000313" key="2">
    <source>
        <dbReference type="Proteomes" id="UP001165960"/>
    </source>
</evidence>
<protein>
    <submittedName>
        <fullName evidence="1">Uncharacterized protein</fullName>
    </submittedName>
</protein>
<name>A0ACC2TNH8_9FUNG</name>
<comment type="caution">
    <text evidence="1">The sequence shown here is derived from an EMBL/GenBank/DDBJ whole genome shotgun (WGS) entry which is preliminary data.</text>
</comment>
<accession>A0ACC2TNH8</accession>
<keyword evidence="2" id="KW-1185">Reference proteome</keyword>
<proteinExistence type="predicted"/>